<protein>
    <recommendedName>
        <fullName evidence="7">Cilia- and flagella-associated protein 45</fullName>
    </recommendedName>
</protein>
<evidence type="ECO:0000256" key="6">
    <source>
        <dbReference type="ARBA" id="ARBA00034116"/>
    </source>
</evidence>
<evidence type="ECO:0000256" key="3">
    <source>
        <dbReference type="ARBA" id="ARBA00023054"/>
    </source>
</evidence>
<feature type="coiled-coil region" evidence="8">
    <location>
        <begin position="99"/>
        <end position="175"/>
    </location>
</feature>
<dbReference type="EMBL" id="MLAK01001215">
    <property type="protein sequence ID" value="OHS95857.1"/>
    <property type="molecule type" value="Genomic_DNA"/>
</dbReference>
<evidence type="ECO:0000256" key="2">
    <source>
        <dbReference type="ARBA" id="ARBA00022846"/>
    </source>
</evidence>
<proteinExistence type="inferred from homology"/>
<dbReference type="AlphaFoldDB" id="A0A1J4JB11"/>
<dbReference type="PANTHER" id="PTHR15504">
    <property type="entry name" value="NASOPHARYNGEAL EPITHELIUM SPECIFIC PROTEIN 1"/>
    <property type="match status" value="1"/>
</dbReference>
<keyword evidence="11" id="KW-1185">Reference proteome</keyword>
<dbReference type="VEuPathDB" id="TrichDB:TRFO_10258"/>
<gene>
    <name evidence="10" type="ORF">TRFO_10258</name>
</gene>
<evidence type="ECO:0000256" key="4">
    <source>
        <dbReference type="ARBA" id="ARBA00023069"/>
    </source>
</evidence>
<evidence type="ECO:0000256" key="5">
    <source>
        <dbReference type="ARBA" id="ARBA00023273"/>
    </source>
</evidence>
<accession>A0A1J4JB11</accession>
<sequence>MDTMQEMAEHDQILKEAEAKANEELDEVKAMNAEMMQARVRTIRDQQMLLKKRREQQEKEEDAAMARKLEENRQRAIKIYENREIMLKEQRKLGGEVLMAQIEEKRANNNLEMTRREREKLEMIRANKRALEEEQSIVAEKKKRSSEFLTECMTANSLAMKRKQQEKEREIEESNAIIAYQKEKAAREEEYERKVLAQKALKEKEIAEVRKLQQRVLDSKAIEDELRARRITEEQERKAREQELDKIHKTQQLTETMRQDREQAQLLRQRRLIEIAAIEKAEFDRITEAQRQNREKEREAHERKLKMQEDYRKDLLADTQARREVKRMQPLNNLDEQKHLDELNNDYMDRLERIRQMKLDQLRSEGIPEKYLADLQNKRFVLK</sequence>
<evidence type="ECO:0000259" key="9">
    <source>
        <dbReference type="Pfam" id="PF13868"/>
    </source>
</evidence>
<evidence type="ECO:0000313" key="11">
    <source>
        <dbReference type="Proteomes" id="UP000179807"/>
    </source>
</evidence>
<dbReference type="RefSeq" id="XP_068348994.1">
    <property type="nucleotide sequence ID" value="XM_068495339.1"/>
</dbReference>
<dbReference type="PANTHER" id="PTHR15504:SF0">
    <property type="entry name" value="CILIA- AND FLAGELLA-ASSOCIATED PROTEIN 45"/>
    <property type="match status" value="1"/>
</dbReference>
<keyword evidence="5" id="KW-0966">Cell projection</keyword>
<keyword evidence="4" id="KW-0969">Cilium</keyword>
<evidence type="ECO:0000256" key="7">
    <source>
        <dbReference type="ARBA" id="ARBA00034142"/>
    </source>
</evidence>
<comment type="similarity">
    <text evidence="6">Belongs to the CFAP45 family.</text>
</comment>
<comment type="caution">
    <text evidence="10">The sequence shown here is derived from an EMBL/GenBank/DDBJ whole genome shotgun (WGS) entry which is preliminary data.</text>
</comment>
<dbReference type="InterPro" id="IPR033253">
    <property type="entry name" value="CFAP45"/>
</dbReference>
<feature type="domain" description="Trichohyalin-plectin-homology" evidence="9">
    <location>
        <begin position="22"/>
        <end position="369"/>
    </location>
</feature>
<name>A0A1J4JB11_9EUKA</name>
<dbReference type="GO" id="GO:0031514">
    <property type="term" value="C:motile cilium"/>
    <property type="evidence" value="ECO:0007669"/>
    <property type="project" value="UniProtKB-SubCell"/>
</dbReference>
<dbReference type="Proteomes" id="UP000179807">
    <property type="component" value="Unassembled WGS sequence"/>
</dbReference>
<dbReference type="GeneID" id="94830043"/>
<dbReference type="InterPro" id="IPR043597">
    <property type="entry name" value="TPH_dom"/>
</dbReference>
<organism evidence="10 11">
    <name type="scientific">Tritrichomonas foetus</name>
    <dbReference type="NCBI Taxonomy" id="1144522"/>
    <lineage>
        <taxon>Eukaryota</taxon>
        <taxon>Metamonada</taxon>
        <taxon>Parabasalia</taxon>
        <taxon>Tritrichomonadida</taxon>
        <taxon>Tritrichomonadidae</taxon>
        <taxon>Tritrichomonas</taxon>
    </lineage>
</organism>
<evidence type="ECO:0000256" key="1">
    <source>
        <dbReference type="ARBA" id="ARBA00004230"/>
    </source>
</evidence>
<keyword evidence="3 8" id="KW-0175">Coiled coil</keyword>
<keyword evidence="2" id="KW-0282">Flagellum</keyword>
<feature type="coiled-coil region" evidence="8">
    <location>
        <begin position="250"/>
        <end position="306"/>
    </location>
</feature>
<dbReference type="Pfam" id="PF13868">
    <property type="entry name" value="TPH"/>
    <property type="match status" value="1"/>
</dbReference>
<dbReference type="OrthoDB" id="1902038at2759"/>
<comment type="subcellular location">
    <subcellularLocation>
        <location evidence="1">Cell projection</location>
        <location evidence="1">Cilium</location>
        <location evidence="1">Flagellum</location>
    </subcellularLocation>
</comment>
<evidence type="ECO:0000256" key="8">
    <source>
        <dbReference type="SAM" id="Coils"/>
    </source>
</evidence>
<evidence type="ECO:0000313" key="10">
    <source>
        <dbReference type="EMBL" id="OHS95857.1"/>
    </source>
</evidence>
<reference evidence="10" key="1">
    <citation type="submission" date="2016-10" db="EMBL/GenBank/DDBJ databases">
        <authorList>
            <person name="Benchimol M."/>
            <person name="Almeida L.G."/>
            <person name="Vasconcelos A.T."/>
            <person name="Perreira-Neves A."/>
            <person name="Rosa I.A."/>
            <person name="Tasca T."/>
            <person name="Bogo M.R."/>
            <person name="de Souza W."/>
        </authorList>
    </citation>
    <scope>NUCLEOTIDE SEQUENCE [LARGE SCALE GENOMIC DNA]</scope>
    <source>
        <strain evidence="10">K</strain>
    </source>
</reference>
<feature type="coiled-coil region" evidence="8">
    <location>
        <begin position="7"/>
        <end position="72"/>
    </location>
</feature>